<accession>V8CD90</accession>
<evidence type="ECO:0000256" key="3">
    <source>
        <dbReference type="ARBA" id="ARBA00022448"/>
    </source>
</evidence>
<keyword evidence="5 8" id="KW-0812">Transmembrane</keyword>
<dbReference type="RefSeq" id="WP_023926693.1">
    <property type="nucleotide sequence ID" value="NZ_KI669454.1"/>
</dbReference>
<evidence type="ECO:0000256" key="1">
    <source>
        <dbReference type="ARBA" id="ARBA00004651"/>
    </source>
</evidence>
<keyword evidence="6 8" id="KW-1133">Transmembrane helix</keyword>
<dbReference type="eggNOG" id="COG1966">
    <property type="taxonomic scope" value="Bacteria"/>
</dbReference>
<dbReference type="PATRIC" id="fig|1357400.3.peg.37"/>
<feature type="transmembrane region" description="Helical" evidence="8">
    <location>
        <begin position="595"/>
        <end position="615"/>
    </location>
</feature>
<evidence type="ECO:0000256" key="5">
    <source>
        <dbReference type="ARBA" id="ARBA00022692"/>
    </source>
</evidence>
<dbReference type="PANTHER" id="PTHR30252:SF3">
    <property type="entry name" value="PYRUVATE_PROTON SYMPORTER BTST"/>
    <property type="match status" value="1"/>
</dbReference>
<organism evidence="10 11">
    <name type="scientific">Helicobacter macacae MIT 99-5501</name>
    <dbReference type="NCBI Taxonomy" id="1357400"/>
    <lineage>
        <taxon>Bacteria</taxon>
        <taxon>Pseudomonadati</taxon>
        <taxon>Campylobacterota</taxon>
        <taxon>Epsilonproteobacteria</taxon>
        <taxon>Campylobacterales</taxon>
        <taxon>Helicobacteraceae</taxon>
        <taxon>Helicobacter</taxon>
    </lineage>
</organism>
<dbReference type="GO" id="GO:0009267">
    <property type="term" value="P:cellular response to starvation"/>
    <property type="evidence" value="ECO:0007669"/>
    <property type="project" value="InterPro"/>
</dbReference>
<comment type="similarity">
    <text evidence="2">Belongs to the peptide transporter carbon starvation (CstA) (TC 2.A.114) family.</text>
</comment>
<dbReference type="GO" id="GO:0005886">
    <property type="term" value="C:plasma membrane"/>
    <property type="evidence" value="ECO:0007669"/>
    <property type="project" value="UniProtKB-SubCell"/>
</dbReference>
<evidence type="ECO:0000256" key="4">
    <source>
        <dbReference type="ARBA" id="ARBA00022475"/>
    </source>
</evidence>
<feature type="transmembrane region" description="Helical" evidence="8">
    <location>
        <begin position="563"/>
        <end position="588"/>
    </location>
</feature>
<evidence type="ECO:0000259" key="9">
    <source>
        <dbReference type="Pfam" id="PF02554"/>
    </source>
</evidence>
<evidence type="ECO:0000313" key="11">
    <source>
        <dbReference type="Proteomes" id="UP000018731"/>
    </source>
</evidence>
<dbReference type="PANTHER" id="PTHR30252">
    <property type="entry name" value="INNER MEMBRANE PEPTIDE TRANSPORTER"/>
    <property type="match status" value="1"/>
</dbReference>
<dbReference type="AlphaFoldDB" id="V8CD90"/>
<proteinExistence type="inferred from homology"/>
<dbReference type="EMBL" id="AZJI01000001">
    <property type="protein sequence ID" value="ETD24691.1"/>
    <property type="molecule type" value="Genomic_DNA"/>
</dbReference>
<dbReference type="InterPro" id="IPR003706">
    <property type="entry name" value="CstA_N"/>
</dbReference>
<sequence>MKATKLAEYAVWLLAALVGGWYFGVLALNAGEEVSATKIVVASICIYAIGYRFYSKFIAQKVFGLNDSRATPAVINNDGKDFVPTNKVVLFGHHFAAIAGAGPLVGPILAAQMGYLPSMIWLLVGVVLGGAVHDFTVLFISMRRNGRSLGEIIKEEMGKVTGSIAMIGIFFIMLIIVAILAMVVVNALADSPWGLFTIAMTIPIAIFMGIYMRYIRPGRVGEVSIIGFVLLLLALYYGQAVSVPTHPWHELFKLSKTTLALLTIGYGFIASVLPVWLLLAPRDYLSTFLKIGVIVAMAAGILLVNPMLHIPKVSTFIDGTGPVFAGPIFPFLFITIACGAISGFHALISSGTTPKMLEKETHSRPIGYGSMLMESLVGIMALIAACILEPELYFAVNSPLAILDPMAKSALGADIATIESSLKTILQNGGFTLTPSLLDSGAAGAFIADTARSIGEETLVSRTGGAPTFALGLTLIMQKLSGGHLEFWYHFAILFEALFILTAVDAGTRTGRFLIQDILGNIYKPMQDTKSIFYGTLASLICVAGWGYLLYQGAIDPMGGIHTLWPLFGASNQMLAGIALLLGTVVLFKMGKAKYSWVTIIPAFWVLLTTLYAAFQKLLPSNGERVHDAVSHIATAQKQFAIQDKAKEAIANLQQMGADALAQVDGKTLEQWQAVLEKATTIARNHTLDAVLCALFICVTFVVIFQAIKICYLTATGKGEKFPLREEPFFDAKRYDATPN</sequence>
<evidence type="ECO:0000256" key="6">
    <source>
        <dbReference type="ARBA" id="ARBA00022989"/>
    </source>
</evidence>
<feature type="transmembrane region" description="Helical" evidence="8">
    <location>
        <begin position="9"/>
        <end position="30"/>
    </location>
</feature>
<protein>
    <recommendedName>
        <fullName evidence="9">CstA N-terminal domain-containing protein</fullName>
    </recommendedName>
</protein>
<keyword evidence="4" id="KW-1003">Cell membrane</keyword>
<feature type="domain" description="CstA N-terminal" evidence="9">
    <location>
        <begin position="36"/>
        <end position="613"/>
    </location>
</feature>
<dbReference type="OrthoDB" id="9761224at2"/>
<evidence type="ECO:0000256" key="8">
    <source>
        <dbReference type="SAM" id="Phobius"/>
    </source>
</evidence>
<feature type="transmembrane region" description="Helical" evidence="8">
    <location>
        <begin position="694"/>
        <end position="715"/>
    </location>
</feature>
<feature type="transmembrane region" description="Helical" evidence="8">
    <location>
        <begin position="328"/>
        <end position="348"/>
    </location>
</feature>
<comment type="caution">
    <text evidence="10">The sequence shown here is derived from an EMBL/GenBank/DDBJ whole genome shotgun (WGS) entry which is preliminary data.</text>
</comment>
<dbReference type="InterPro" id="IPR051605">
    <property type="entry name" value="CstA"/>
</dbReference>
<evidence type="ECO:0000256" key="7">
    <source>
        <dbReference type="ARBA" id="ARBA00023136"/>
    </source>
</evidence>
<feature type="transmembrane region" description="Helical" evidence="8">
    <location>
        <begin position="368"/>
        <end position="388"/>
    </location>
</feature>
<evidence type="ECO:0000313" key="10">
    <source>
        <dbReference type="EMBL" id="ETD24691.1"/>
    </source>
</evidence>
<name>V8CD90_9HELI</name>
<feature type="transmembrane region" description="Helical" evidence="8">
    <location>
        <begin position="88"/>
        <end position="113"/>
    </location>
</feature>
<dbReference type="Pfam" id="PF02554">
    <property type="entry name" value="CstA"/>
    <property type="match status" value="1"/>
</dbReference>
<keyword evidence="7 8" id="KW-0472">Membrane</keyword>
<feature type="transmembrane region" description="Helical" evidence="8">
    <location>
        <begin position="487"/>
        <end position="504"/>
    </location>
</feature>
<feature type="transmembrane region" description="Helical" evidence="8">
    <location>
        <begin position="163"/>
        <end position="187"/>
    </location>
</feature>
<feature type="transmembrane region" description="Helical" evidence="8">
    <location>
        <begin position="259"/>
        <end position="280"/>
    </location>
</feature>
<feature type="transmembrane region" description="Helical" evidence="8">
    <location>
        <begin position="223"/>
        <end position="239"/>
    </location>
</feature>
<comment type="subcellular location">
    <subcellularLocation>
        <location evidence="1">Cell membrane</location>
        <topology evidence="1">Multi-pass membrane protein</topology>
    </subcellularLocation>
</comment>
<feature type="transmembrane region" description="Helical" evidence="8">
    <location>
        <begin position="532"/>
        <end position="551"/>
    </location>
</feature>
<dbReference type="Proteomes" id="UP000018731">
    <property type="component" value="Unassembled WGS sequence"/>
</dbReference>
<gene>
    <name evidence="10" type="ORF">HMPREF2086_00023</name>
</gene>
<keyword evidence="11" id="KW-1185">Reference proteome</keyword>
<dbReference type="STRING" id="1357400.HMPREF2086_00023"/>
<keyword evidence="3" id="KW-0813">Transport</keyword>
<feature type="transmembrane region" description="Helical" evidence="8">
    <location>
        <begin position="119"/>
        <end position="142"/>
    </location>
</feature>
<feature type="transmembrane region" description="Helical" evidence="8">
    <location>
        <begin position="287"/>
        <end position="308"/>
    </location>
</feature>
<feature type="transmembrane region" description="Helical" evidence="8">
    <location>
        <begin position="36"/>
        <end position="54"/>
    </location>
</feature>
<dbReference type="HOGENOM" id="CLU_010531_2_0_7"/>
<reference evidence="10 11" key="1">
    <citation type="journal article" date="2014" name="Genome Announc.">
        <title>Draft genome sequences of six enterohepatic helicobacter species isolated from humans and one from rhesus macaques.</title>
        <authorList>
            <person name="Shen Z."/>
            <person name="Sheh A."/>
            <person name="Young S.K."/>
            <person name="Abouelliel A."/>
            <person name="Ward D.V."/>
            <person name="Earl A.M."/>
            <person name="Fox J.G."/>
        </authorList>
    </citation>
    <scope>NUCLEOTIDE SEQUENCE [LARGE SCALE GENOMIC DNA]</scope>
    <source>
        <strain evidence="10 11">MIT 99-5501</strain>
    </source>
</reference>
<evidence type="ECO:0000256" key="2">
    <source>
        <dbReference type="ARBA" id="ARBA00007755"/>
    </source>
</evidence>
<feature type="transmembrane region" description="Helical" evidence="8">
    <location>
        <begin position="193"/>
        <end position="211"/>
    </location>
</feature>